<feature type="non-terminal residue" evidence="1">
    <location>
        <position position="1"/>
    </location>
</feature>
<name>X1CFS2_9ZZZZ</name>
<gene>
    <name evidence="1" type="ORF">S01H4_35992</name>
</gene>
<evidence type="ECO:0000313" key="1">
    <source>
        <dbReference type="EMBL" id="GAG83081.1"/>
    </source>
</evidence>
<reference evidence="1" key="1">
    <citation type="journal article" date="2014" name="Front. Microbiol.">
        <title>High frequency of phylogenetically diverse reductive dehalogenase-homologous genes in deep subseafloor sedimentary metagenomes.</title>
        <authorList>
            <person name="Kawai M."/>
            <person name="Futagami T."/>
            <person name="Toyoda A."/>
            <person name="Takaki Y."/>
            <person name="Nishi S."/>
            <person name="Hori S."/>
            <person name="Arai W."/>
            <person name="Tsubouchi T."/>
            <person name="Morono Y."/>
            <person name="Uchiyama I."/>
            <person name="Ito T."/>
            <person name="Fujiyama A."/>
            <person name="Inagaki F."/>
            <person name="Takami H."/>
        </authorList>
    </citation>
    <scope>NUCLEOTIDE SEQUENCE</scope>
    <source>
        <strain evidence="1">Expedition CK06-06</strain>
    </source>
</reference>
<accession>X1CFS2</accession>
<organism evidence="1">
    <name type="scientific">marine sediment metagenome</name>
    <dbReference type="NCBI Taxonomy" id="412755"/>
    <lineage>
        <taxon>unclassified sequences</taxon>
        <taxon>metagenomes</taxon>
        <taxon>ecological metagenomes</taxon>
    </lineage>
</organism>
<sequence>YINEEEFNKASISLNISQLYELAEETTESIGLHSPDFNIIHSDNYYILSIKILEHLVILLTEDQVDVKDVFNTINNSVAPP</sequence>
<comment type="caution">
    <text evidence="1">The sequence shown here is derived from an EMBL/GenBank/DDBJ whole genome shotgun (WGS) entry which is preliminary data.</text>
</comment>
<protein>
    <submittedName>
        <fullName evidence="1">Uncharacterized protein</fullName>
    </submittedName>
</protein>
<dbReference type="EMBL" id="BART01019195">
    <property type="protein sequence ID" value="GAG83081.1"/>
    <property type="molecule type" value="Genomic_DNA"/>
</dbReference>
<dbReference type="AlphaFoldDB" id="X1CFS2"/>
<proteinExistence type="predicted"/>